<dbReference type="GO" id="GO:0016788">
    <property type="term" value="F:hydrolase activity, acting on ester bonds"/>
    <property type="evidence" value="ECO:0007669"/>
    <property type="project" value="InterPro"/>
</dbReference>
<gene>
    <name evidence="3" type="ORF">GJ668_17155</name>
</gene>
<dbReference type="OrthoDB" id="5760641at2"/>
<comment type="caution">
    <text evidence="3">The sequence shown here is derived from an EMBL/GenBank/DDBJ whole genome shotgun (WGS) entry which is preliminary data.</text>
</comment>
<dbReference type="SUPFAM" id="SSF53474">
    <property type="entry name" value="alpha/beta-Hydrolases"/>
    <property type="match status" value="1"/>
</dbReference>
<dbReference type="InterPro" id="IPR012908">
    <property type="entry name" value="PGAP1-ab_dom-like"/>
</dbReference>
<evidence type="ECO:0000313" key="3">
    <source>
        <dbReference type="EMBL" id="MTW22793.1"/>
    </source>
</evidence>
<protein>
    <submittedName>
        <fullName evidence="3">Alpha/beta fold hydrolase</fullName>
    </submittedName>
</protein>
<dbReference type="Pfam" id="PF07819">
    <property type="entry name" value="PGAP1"/>
    <property type="match status" value="1"/>
</dbReference>
<dbReference type="Proteomes" id="UP000434044">
    <property type="component" value="Unassembled WGS sequence"/>
</dbReference>
<accession>A0A6N8EEZ8</accession>
<organism evidence="3 4">
    <name type="scientific">Allochromatium palmeri</name>
    <dbReference type="NCBI Taxonomy" id="231048"/>
    <lineage>
        <taxon>Bacteria</taxon>
        <taxon>Pseudomonadati</taxon>
        <taxon>Pseudomonadota</taxon>
        <taxon>Gammaproteobacteria</taxon>
        <taxon>Chromatiales</taxon>
        <taxon>Chromatiaceae</taxon>
        <taxon>Allochromatium</taxon>
    </lineage>
</organism>
<keyword evidence="1" id="KW-0732">Signal</keyword>
<dbReference type="Gene3D" id="3.40.50.1820">
    <property type="entry name" value="alpha/beta hydrolase"/>
    <property type="match status" value="1"/>
</dbReference>
<feature type="signal peptide" evidence="1">
    <location>
        <begin position="1"/>
        <end position="26"/>
    </location>
</feature>
<feature type="chain" id="PRO_5026764581" evidence="1">
    <location>
        <begin position="27"/>
        <end position="290"/>
    </location>
</feature>
<dbReference type="EMBL" id="WNKT01000053">
    <property type="protein sequence ID" value="MTW22793.1"/>
    <property type="molecule type" value="Genomic_DNA"/>
</dbReference>
<feature type="domain" description="GPI inositol-deacylase PGAP1-like alpha/beta" evidence="2">
    <location>
        <begin position="96"/>
        <end position="157"/>
    </location>
</feature>
<evidence type="ECO:0000313" key="4">
    <source>
        <dbReference type="Proteomes" id="UP000434044"/>
    </source>
</evidence>
<dbReference type="RefSeq" id="WP_155451353.1">
    <property type="nucleotide sequence ID" value="NZ_WNKT01000053.1"/>
</dbReference>
<reference evidence="3 4" key="1">
    <citation type="submission" date="2019-11" db="EMBL/GenBank/DDBJ databases">
        <title>Whole-genome sequence of the anaerobic purple sulfur bacterium Allochromatium palmeri DSM 15591.</title>
        <authorList>
            <person name="Kyndt J.A."/>
            <person name="Meyer T.E."/>
        </authorList>
    </citation>
    <scope>NUCLEOTIDE SEQUENCE [LARGE SCALE GENOMIC DNA]</scope>
    <source>
        <strain evidence="3 4">DSM 15591</strain>
    </source>
</reference>
<sequence length="290" mass="31073">MKNWRLRWWLVLCCALGLVFAGPASAGRILVLVHGYLGNSASWQQSGVLPVLEQAGWQLAGNWQSTRSGVRWEPVEPPAGEFAIDTVDLPATAPLMEQARLLGGMLAAIAQQHPTDTVDLIGHSAGGVVARLALVNYGAGTVTRLITIAAPHLGTERAWEALDATDDTGLFGGIKRWLVKREVGDDLYRTLQSSRGVLADLAPPRPGNLLYWLNARQHPDIAYVAVVRGGAYGMPGDQVVPAPSQDLRRVPALNGRASIRVVAGGHELSRQDGLLLSELVSRPANTTVPK</sequence>
<dbReference type="InterPro" id="IPR029058">
    <property type="entry name" value="AB_hydrolase_fold"/>
</dbReference>
<evidence type="ECO:0000259" key="2">
    <source>
        <dbReference type="Pfam" id="PF07819"/>
    </source>
</evidence>
<evidence type="ECO:0000256" key="1">
    <source>
        <dbReference type="SAM" id="SignalP"/>
    </source>
</evidence>
<keyword evidence="4" id="KW-1185">Reference proteome</keyword>
<keyword evidence="3" id="KW-0378">Hydrolase</keyword>
<dbReference type="AlphaFoldDB" id="A0A6N8EEZ8"/>
<name>A0A6N8EEZ8_9GAMM</name>
<proteinExistence type="predicted"/>